<name>A0ABV7ZWU1_9GAMM</name>
<dbReference type="SUPFAM" id="SSF52833">
    <property type="entry name" value="Thioredoxin-like"/>
    <property type="match status" value="1"/>
</dbReference>
<gene>
    <name evidence="2" type="ORF">ACFOOG_09130</name>
</gene>
<feature type="region of interest" description="Disordered" evidence="1">
    <location>
        <begin position="1"/>
        <end position="23"/>
    </location>
</feature>
<evidence type="ECO:0000256" key="1">
    <source>
        <dbReference type="SAM" id="MobiDB-lite"/>
    </source>
</evidence>
<comment type="caution">
    <text evidence="2">The sequence shown here is derived from an EMBL/GenBank/DDBJ whole genome shotgun (WGS) entry which is preliminary data.</text>
</comment>
<evidence type="ECO:0000313" key="2">
    <source>
        <dbReference type="EMBL" id="MFC3852989.1"/>
    </source>
</evidence>
<dbReference type="RefSeq" id="WP_380695715.1">
    <property type="nucleotide sequence ID" value="NZ_JBHRYR010000003.1"/>
</dbReference>
<dbReference type="EMBL" id="JBHRYR010000003">
    <property type="protein sequence ID" value="MFC3852989.1"/>
    <property type="molecule type" value="Genomic_DNA"/>
</dbReference>
<protein>
    <recommendedName>
        <fullName evidence="4">Thioredoxin domain-containing protein</fullName>
    </recommendedName>
</protein>
<organism evidence="2 3">
    <name type="scientific">Saccharospirillum mangrovi</name>
    <dbReference type="NCBI Taxonomy" id="2161747"/>
    <lineage>
        <taxon>Bacteria</taxon>
        <taxon>Pseudomonadati</taxon>
        <taxon>Pseudomonadota</taxon>
        <taxon>Gammaproteobacteria</taxon>
        <taxon>Oceanospirillales</taxon>
        <taxon>Saccharospirillaceae</taxon>
        <taxon>Saccharospirillum</taxon>
    </lineage>
</organism>
<dbReference type="Proteomes" id="UP001595617">
    <property type="component" value="Unassembled WGS sequence"/>
</dbReference>
<evidence type="ECO:0000313" key="3">
    <source>
        <dbReference type="Proteomes" id="UP001595617"/>
    </source>
</evidence>
<proteinExistence type="predicted"/>
<keyword evidence="3" id="KW-1185">Reference proteome</keyword>
<accession>A0ABV7ZWU1</accession>
<reference evidence="3" key="1">
    <citation type="journal article" date="2019" name="Int. J. Syst. Evol. Microbiol.">
        <title>The Global Catalogue of Microorganisms (GCM) 10K type strain sequencing project: providing services to taxonomists for standard genome sequencing and annotation.</title>
        <authorList>
            <consortium name="The Broad Institute Genomics Platform"/>
            <consortium name="The Broad Institute Genome Sequencing Center for Infectious Disease"/>
            <person name="Wu L."/>
            <person name="Ma J."/>
        </authorList>
    </citation>
    <scope>NUCLEOTIDE SEQUENCE [LARGE SCALE GENOMIC DNA]</scope>
    <source>
        <strain evidence="3">IBRC 10765</strain>
    </source>
</reference>
<evidence type="ECO:0008006" key="4">
    <source>
        <dbReference type="Google" id="ProtNLM"/>
    </source>
</evidence>
<sequence length="160" mass="18062">MSKRRFNAAKSRKAATEKKAKKRTPWQRLRRLKGLLVVAVGLLVVFGTAWFYQAQNAYLRDVSVIGNGSPTVVQLYDQNCSTCRQLDRNAEAAVEQVSTELQFRVLNLNTVSGRQFAQRYQGGQTTLLYFDRTGRHVNTITGVQSTDFLVNSFQQLLGTL</sequence>
<dbReference type="Gene3D" id="3.40.30.10">
    <property type="entry name" value="Glutaredoxin"/>
    <property type="match status" value="1"/>
</dbReference>
<dbReference type="InterPro" id="IPR036249">
    <property type="entry name" value="Thioredoxin-like_sf"/>
</dbReference>